<protein>
    <submittedName>
        <fullName evidence="11">Eukaryotic translation initiation factor 4 gamma 3-like</fullName>
    </submittedName>
</protein>
<dbReference type="SUPFAM" id="SSF48371">
    <property type="entry name" value="ARM repeat"/>
    <property type="match status" value="3"/>
</dbReference>
<proteinExistence type="inferred from homology"/>
<keyword evidence="2" id="KW-0396">Initiation factor</keyword>
<organism evidence="10 11">
    <name type="scientific">Limulus polyphemus</name>
    <name type="common">Atlantic horseshoe crab</name>
    <dbReference type="NCBI Taxonomy" id="6850"/>
    <lineage>
        <taxon>Eukaryota</taxon>
        <taxon>Metazoa</taxon>
        <taxon>Ecdysozoa</taxon>
        <taxon>Arthropoda</taxon>
        <taxon>Chelicerata</taxon>
        <taxon>Merostomata</taxon>
        <taxon>Xiphosura</taxon>
        <taxon>Limulidae</taxon>
        <taxon>Limulus</taxon>
    </lineage>
</organism>
<dbReference type="InterPro" id="IPR016024">
    <property type="entry name" value="ARM-type_fold"/>
</dbReference>
<dbReference type="RefSeq" id="XP_013779883.1">
    <property type="nucleotide sequence ID" value="XM_013924429.2"/>
</dbReference>
<feature type="region of interest" description="Disordered" evidence="7">
    <location>
        <begin position="386"/>
        <end position="422"/>
    </location>
</feature>
<dbReference type="PROSITE" id="PS51363">
    <property type="entry name" value="W2"/>
    <property type="match status" value="1"/>
</dbReference>
<evidence type="ECO:0000313" key="11">
    <source>
        <dbReference type="RefSeq" id="XP_013779883.1"/>
    </source>
</evidence>
<dbReference type="GeneID" id="106464302"/>
<evidence type="ECO:0000313" key="10">
    <source>
        <dbReference type="Proteomes" id="UP000694941"/>
    </source>
</evidence>
<dbReference type="Pfam" id="PF02020">
    <property type="entry name" value="W2"/>
    <property type="match status" value="1"/>
</dbReference>
<dbReference type="PANTHER" id="PTHR23253">
    <property type="entry name" value="EUKARYOTIC TRANSLATION INITIATION FACTOR 4 GAMMA"/>
    <property type="match status" value="1"/>
</dbReference>
<feature type="compositionally biased region" description="Basic and acidic residues" evidence="7">
    <location>
        <begin position="409"/>
        <end position="422"/>
    </location>
</feature>
<evidence type="ECO:0000256" key="6">
    <source>
        <dbReference type="SAM" id="Coils"/>
    </source>
</evidence>
<dbReference type="InterPro" id="IPR003890">
    <property type="entry name" value="MIF4G-like_typ-3"/>
</dbReference>
<keyword evidence="10" id="KW-1185">Reference proteome</keyword>
<accession>A0ABM1BDP7</accession>
<feature type="compositionally biased region" description="Polar residues" evidence="7">
    <location>
        <begin position="1180"/>
        <end position="1193"/>
    </location>
</feature>
<feature type="domain" description="MI" evidence="9">
    <location>
        <begin position="1349"/>
        <end position="1471"/>
    </location>
</feature>
<feature type="region of interest" description="Disordered" evidence="7">
    <location>
        <begin position="546"/>
        <end position="614"/>
    </location>
</feature>
<evidence type="ECO:0000259" key="8">
    <source>
        <dbReference type="PROSITE" id="PS51363"/>
    </source>
</evidence>
<feature type="region of interest" description="Disordered" evidence="7">
    <location>
        <begin position="1163"/>
        <end position="1197"/>
    </location>
</feature>
<keyword evidence="3" id="KW-0597">Phosphoprotein</keyword>
<dbReference type="InterPro" id="IPR003307">
    <property type="entry name" value="W2_domain"/>
</dbReference>
<feature type="compositionally biased region" description="Polar residues" evidence="7">
    <location>
        <begin position="1226"/>
        <end position="1240"/>
    </location>
</feature>
<feature type="compositionally biased region" description="Low complexity" evidence="7">
    <location>
        <begin position="1274"/>
        <end position="1290"/>
    </location>
</feature>
<evidence type="ECO:0000256" key="4">
    <source>
        <dbReference type="ARBA" id="ARBA00022845"/>
    </source>
</evidence>
<keyword evidence="4" id="KW-0810">Translation regulation</keyword>
<dbReference type="Gene3D" id="1.25.40.180">
    <property type="match status" value="3"/>
</dbReference>
<feature type="coiled-coil region" evidence="6">
    <location>
        <begin position="997"/>
        <end position="1030"/>
    </location>
</feature>
<evidence type="ECO:0000256" key="2">
    <source>
        <dbReference type="ARBA" id="ARBA00022540"/>
    </source>
</evidence>
<evidence type="ECO:0000256" key="7">
    <source>
        <dbReference type="SAM" id="MobiDB-lite"/>
    </source>
</evidence>
<keyword evidence="5" id="KW-0648">Protein biosynthesis</keyword>
<dbReference type="PROSITE" id="PS51366">
    <property type="entry name" value="MI"/>
    <property type="match status" value="1"/>
</dbReference>
<feature type="compositionally biased region" description="Basic and acidic residues" evidence="7">
    <location>
        <begin position="546"/>
        <end position="558"/>
    </location>
</feature>
<feature type="region of interest" description="Disordered" evidence="7">
    <location>
        <begin position="59"/>
        <end position="79"/>
    </location>
</feature>
<dbReference type="SMART" id="SM00515">
    <property type="entry name" value="eIF5C"/>
    <property type="match status" value="1"/>
</dbReference>
<evidence type="ECO:0000256" key="5">
    <source>
        <dbReference type="ARBA" id="ARBA00022917"/>
    </source>
</evidence>
<feature type="region of interest" description="Disordered" evidence="7">
    <location>
        <begin position="1215"/>
        <end position="1346"/>
    </location>
</feature>
<feature type="compositionally biased region" description="Basic and acidic residues" evidence="7">
    <location>
        <begin position="600"/>
        <end position="614"/>
    </location>
</feature>
<feature type="compositionally biased region" description="Basic and acidic residues" evidence="7">
    <location>
        <begin position="583"/>
        <end position="592"/>
    </location>
</feature>
<keyword evidence="6" id="KW-0175">Coiled coil</keyword>
<evidence type="ECO:0000256" key="1">
    <source>
        <dbReference type="ARBA" id="ARBA00005775"/>
    </source>
</evidence>
<dbReference type="Pfam" id="PF02847">
    <property type="entry name" value="MA3"/>
    <property type="match status" value="1"/>
</dbReference>
<dbReference type="PANTHER" id="PTHR23253:SF78">
    <property type="entry name" value="EUKARYOTIC TRANSLATION INITIATION FACTOR 4G1, ISOFORM B-RELATED"/>
    <property type="match status" value="1"/>
</dbReference>
<feature type="domain" description="W2" evidence="8">
    <location>
        <begin position="1539"/>
        <end position="1708"/>
    </location>
</feature>
<feature type="compositionally biased region" description="Polar residues" evidence="7">
    <location>
        <begin position="559"/>
        <end position="578"/>
    </location>
</feature>
<dbReference type="Pfam" id="PF02854">
    <property type="entry name" value="MIF4G"/>
    <property type="match status" value="1"/>
</dbReference>
<dbReference type="CDD" id="cd11559">
    <property type="entry name" value="W2_eIF4G1_like"/>
    <property type="match status" value="1"/>
</dbReference>
<comment type="similarity">
    <text evidence="1">Belongs to the eukaryotic initiation factor 4G family.</text>
</comment>
<feature type="compositionally biased region" description="Low complexity" evidence="7">
    <location>
        <begin position="845"/>
        <end position="856"/>
    </location>
</feature>
<feature type="compositionally biased region" description="Basic and acidic residues" evidence="7">
    <location>
        <begin position="1305"/>
        <end position="1330"/>
    </location>
</feature>
<dbReference type="SMART" id="SM00544">
    <property type="entry name" value="MA3"/>
    <property type="match status" value="1"/>
</dbReference>
<evidence type="ECO:0000256" key="3">
    <source>
        <dbReference type="ARBA" id="ARBA00022553"/>
    </source>
</evidence>
<dbReference type="Proteomes" id="UP000694941">
    <property type="component" value="Unplaced"/>
</dbReference>
<gene>
    <name evidence="11" type="primary">LOC106464302</name>
</gene>
<feature type="region of interest" description="Disordered" evidence="7">
    <location>
        <begin position="829"/>
        <end position="856"/>
    </location>
</feature>
<name>A0ABM1BDP7_LIMPO</name>
<reference evidence="11" key="1">
    <citation type="submission" date="2025-08" db="UniProtKB">
        <authorList>
            <consortium name="RefSeq"/>
        </authorList>
    </citation>
    <scope>IDENTIFICATION</scope>
    <source>
        <tissue evidence="11">Muscle</tissue>
    </source>
</reference>
<dbReference type="InterPro" id="IPR003891">
    <property type="entry name" value="Initiation_fac_eIF4g_MI"/>
</dbReference>
<evidence type="ECO:0000259" key="9">
    <source>
        <dbReference type="PROSITE" id="PS51366"/>
    </source>
</evidence>
<sequence>MSLQKGKYQLVAPNIQHQQRGTHNLQPCGQTPPQLGREDFVRPLVPYPPQHQAFRQHIPGHTSVSSGNPHDMSKPGPLPTQGVPSAALSYHPQLPQPGMPTSAVNGTGVLPQHQGQQIPRPQAGFTAFYHPSSRQSASIPVHTMPRQNMTTMNTNPPALNHTQMGVIYSGNPNFGSPMAHQQLLMQSPVPAVSYHHRPQQYAAPQYSMPNAHQHVFLTAGNPQYAYNPQMHQQCQYYYSVVPSMMGPPQLTMQPAPPNVVGCTTTREKKIIRLQDPNTGQDLTETILNSKRTQNTPSDSPEKSIIAQFATQVAAAATSVTPRKEPTPSPNSFQVESVTNMVNIGAPKDMLMVDSQPMNLVTNHVSDSDISLSTPLEVNKSVFVSSTISKDSSNHRPSTEASVSSLAEIPNEKAERADPAKSESIVNKHDICLEKIVTSESDDDINKGVASRKADIPIDPANGPQKEMHSESCAFISVNGEELFESTISETVVHLKTNVETQTPFKDDSNVKEGSLVERKLFSEGKQKFTESAKIIPGDKVHIEVKPEEEKKRDVDSIKSKLQQSQENGDISYLPNTNLYGGEKGPDAKESKKARGKKKVRELNRKGDNKEGGEMDAYVDKQVDAKPVITTVQESVASVKSQVSSSLPVPAGSTKIINDVKVEPSCNDLNSEPLIKTSIVEPAVSTFSQVSSTSSVSSLASSISTTDNKLELSEVERKVAEKNEENIRVSQERENEVEGKDISELELPKEEIKLKYTYQEDQWSPLNLGGKKQYDRTFLLLLQSQQCKKPQGLPDLDIIKDKMLQNKLPDINLRPPPLQARNHPDPFVPLFARTGSPRPPPGGMGRRASQPSSEKPKKIISISTSLNKDVRLHEAQNAWRPSHKGSKEADPEDVKTQELYKRLKGILNKLTPQMFQPLVRKIFELQIDTEDRLIGVIDLVFQKAIDEPSFSVTYANLCKNLASIQVSSGTGHQVKFSKLLLIKCQQEFEKDVDDYVNKNEYMKKMKEAETEEEKKQLQEDLEEEEKKAKRRSLGNIRFIGELFKQNMLTPKIMDGCIQRLLRQGDEDSLECLCRLLTTVGKDLEGEKGKNKIWTQQMDNYCLTMRDIIKKKLTCPRIRFMLQDVLELRQKNWIPRRDQNNPKTIDQIHKEAQKEAQEQQMLLQQVIPHKRPEDRERRKSRGNTPYSEDGWNTVSNKHRIQIDPNKIKQLAKNQQNTENIQLGPGGRSFTSWGRGSSGGTKQTSKDNEPKVPVPSNRFSALAGDQTTCTDSRRTSQRSAASSRESSRGRTSQLPPPGLRKTPSQTLPREKEQLIEITINKEKPRTEPKKLKEQAPTSLGLTLNGGPLNDEEVERRTKHLIDEFLHLQDFKEAMHCVSEVFSSSTVSLFIFFAFNQVLERSSQARHLVGQLFHDLVRKNMITVEQYVQGLKSILQLADDFEIDIPKIWLYLGEIIAPMVQDGSISLVFLQDAAEPCIASGTAGILLSEVLHVAVEKLGSLKVGELWRTSGMQWKDFLKPGQDVDTFIQTHKLQFTVKDNEVLPDTSLSIDDIKRELDFLLQKKKANNEEILDWIEAHIGERKSKDTHFIRVLVTAVIESCIEGDQNRCELNAKTVALRTTVLQRYLDHKEELELQALYALQALVHRLEHPKGLLRLIFDALYDEDLISDDAFTQWQKSDDPAEKEGKGVALKSVMSFFTWLEEAEQESEDSDPES</sequence>
<dbReference type="SMART" id="SM00543">
    <property type="entry name" value="MIF4G"/>
    <property type="match status" value="1"/>
</dbReference>